<dbReference type="InterPro" id="IPR023298">
    <property type="entry name" value="ATPase_P-typ_TM_dom_sf"/>
</dbReference>
<evidence type="ECO:0000256" key="8">
    <source>
        <dbReference type="SAM" id="Phobius"/>
    </source>
</evidence>
<dbReference type="GO" id="GO:0005886">
    <property type="term" value="C:plasma membrane"/>
    <property type="evidence" value="ECO:0007669"/>
    <property type="project" value="TreeGrafter"/>
</dbReference>
<dbReference type="Gene3D" id="3.40.50.1000">
    <property type="entry name" value="HAD superfamily/HAD-like"/>
    <property type="match status" value="1"/>
</dbReference>
<keyword evidence="7 8" id="KW-0472">Membrane</keyword>
<dbReference type="InterPro" id="IPR023214">
    <property type="entry name" value="HAD_sf"/>
</dbReference>
<evidence type="ECO:0000256" key="2">
    <source>
        <dbReference type="ARBA" id="ARBA00022692"/>
    </source>
</evidence>
<protein>
    <submittedName>
        <fullName evidence="10">p-ATPase</fullName>
    </submittedName>
</protein>
<comment type="subcellular location">
    <subcellularLocation>
        <location evidence="1">Membrane</location>
        <topology evidence="1">Multi-pass membrane protein</topology>
    </subcellularLocation>
</comment>
<sequence>NTTTNTNTTTENNKKMVNINNVSIDDFLVELTLSEDLKQGDILILKNREEFPCDSVFLNSKIFSHNKYQCRNFAFIETSNLDGEINLKKKMSNIIYKNVCKGNILNCNDNSDYFLCTCDLEICCDLISFDINPGGEELYDTDLVMKTKDQKLREKRPNILLRGSTVQNVHNILALITVVGKDTKLSKNIHKTDLKKSTFETKIEHKLFYFFVFYFLVMIVTSVIVSVNLSYKHYVSKIDTNYFVLLNRVREYVNLNENVFRTVVNFYYAIVYYNEYFPTIALRLIGTNYILYSYLIPLSLFVMIELSKIFQSKYINYDKNMMVKEEEVNGNGENTIESNDDIKYLTAKCRNSAILEDLGRVDYIVTDKTGTLTKNEMYFKLFDVGFGLTGVEKINDGVFSDANIFEEIFRDKTVLFSIALLCCNSLLVVDGNYEGVSQEEVSMVGRLRDHGMVLVDRSDTEILLMLNLNLFKGDCINEDKSDVYANGTKKVLDLRVKIISTLDFSSDRKRMSIIVLIENRYFLFTKGSDQALFIVDNYNFSKTIDENSNFRCLLVAYRELEKEDLAQNNNENKQISLNALTDENVLEQYFTDLEKGLNFLGITFIEDKIDDNVKETITSLKENDIKIWMITGDKRETAVCCAQSIGLQPELIISGIEFMEQHNNNPNIPNCNGVIYRAIPDYKAKFTKYLKNHGVVLAIGDGGNDVSMINVSNIGIGIMGKEGSQAALSSDLSILKFHHLQRLLFHHGKNDYIRTSKLVVNSFYKNLYLIAFQFFYNFNNNFTGKSVFNYFFLNYFNILFTSFIPLFVALFDKSPEKYTSLRKYFSNKTLLFNMVYAVFKASILYYISYFSTLNNEFGSFGHITGYTGINNYYSTLVFYTIFLTQLRSIHFITSYTIFSIIITLLLFNGTLFGIQDIDSNGDIFELYATPTFYILIISILLLSFIIDRIVKKIVHKYDIIMH</sequence>
<feature type="transmembrane region" description="Helical" evidence="8">
    <location>
        <begin position="926"/>
        <end position="946"/>
    </location>
</feature>
<dbReference type="SFLD" id="SFLDS00003">
    <property type="entry name" value="Haloacid_Dehalogenase"/>
    <property type="match status" value="1"/>
</dbReference>
<dbReference type="VEuPathDB" id="MicrosporidiaDB:SLOPH_1409"/>
<keyword evidence="3" id="KW-0479">Metal-binding</keyword>
<feature type="transmembrane region" description="Helical" evidence="8">
    <location>
        <begin position="788"/>
        <end position="810"/>
    </location>
</feature>
<reference evidence="11" key="1">
    <citation type="journal article" date="2013" name="PLoS Genet.">
        <title>The genome of Spraguea lophii and the basis of host-microsporidian interactions.</title>
        <authorList>
            <person name="Campbell S.E."/>
            <person name="Williams T.A."/>
            <person name="Yousuf A."/>
            <person name="Soanes D.M."/>
            <person name="Paszkiewicz K.H."/>
            <person name="Williams B.A.P."/>
        </authorList>
    </citation>
    <scope>NUCLEOTIDE SEQUENCE [LARGE SCALE GENOMIC DNA]</scope>
    <source>
        <strain evidence="11">42_110</strain>
    </source>
</reference>
<dbReference type="Pfam" id="PF16212">
    <property type="entry name" value="PhoLip_ATPase_C"/>
    <property type="match status" value="1"/>
</dbReference>
<dbReference type="Proteomes" id="UP000014978">
    <property type="component" value="Unassembled WGS sequence"/>
</dbReference>
<dbReference type="HOGENOM" id="CLU_000846_3_1_1"/>
<feature type="transmembrane region" description="Helical" evidence="8">
    <location>
        <begin position="280"/>
        <end position="304"/>
    </location>
</feature>
<evidence type="ECO:0000256" key="4">
    <source>
        <dbReference type="ARBA" id="ARBA00022842"/>
    </source>
</evidence>
<dbReference type="SUPFAM" id="SSF56784">
    <property type="entry name" value="HAD-like"/>
    <property type="match status" value="1"/>
</dbReference>
<keyword evidence="5" id="KW-1278">Translocase</keyword>
<dbReference type="Gene3D" id="3.40.1110.10">
    <property type="entry name" value="Calcium-transporting ATPase, cytoplasmic domain N"/>
    <property type="match status" value="1"/>
</dbReference>
<evidence type="ECO:0000256" key="6">
    <source>
        <dbReference type="ARBA" id="ARBA00022989"/>
    </source>
</evidence>
<feature type="domain" description="P-type ATPase C-terminal" evidence="9">
    <location>
        <begin position="727"/>
        <end position="953"/>
    </location>
</feature>
<dbReference type="InterPro" id="IPR032630">
    <property type="entry name" value="P_typ_ATPase_c"/>
</dbReference>
<dbReference type="PRINTS" id="PR00119">
    <property type="entry name" value="CATATPASE"/>
</dbReference>
<evidence type="ECO:0000256" key="1">
    <source>
        <dbReference type="ARBA" id="ARBA00004141"/>
    </source>
</evidence>
<dbReference type="PANTHER" id="PTHR24092">
    <property type="entry name" value="PROBABLE PHOSPHOLIPID-TRANSPORTING ATPASE"/>
    <property type="match status" value="1"/>
</dbReference>
<dbReference type="SFLD" id="SFLDG00002">
    <property type="entry name" value="C1.7:_P-type_atpase_like"/>
    <property type="match status" value="1"/>
</dbReference>
<dbReference type="SFLD" id="SFLDF00027">
    <property type="entry name" value="p-type_atpase"/>
    <property type="match status" value="1"/>
</dbReference>
<evidence type="ECO:0000259" key="9">
    <source>
        <dbReference type="Pfam" id="PF16212"/>
    </source>
</evidence>
<keyword evidence="4" id="KW-0460">Magnesium</keyword>
<dbReference type="InterPro" id="IPR023299">
    <property type="entry name" value="ATPase_P-typ_cyto_dom_N"/>
</dbReference>
<dbReference type="InterPro" id="IPR008250">
    <property type="entry name" value="ATPase_P-typ_transduc_dom_A_sf"/>
</dbReference>
<dbReference type="Gene3D" id="2.70.150.10">
    <property type="entry name" value="Calcium-transporting ATPase, cytoplasmic transduction domain A"/>
    <property type="match status" value="1"/>
</dbReference>
<proteinExistence type="predicted"/>
<dbReference type="AlphaFoldDB" id="S7W7H3"/>
<dbReference type="GO" id="GO:0045332">
    <property type="term" value="P:phospholipid translocation"/>
    <property type="evidence" value="ECO:0007669"/>
    <property type="project" value="TreeGrafter"/>
</dbReference>
<dbReference type="GO" id="GO:0005524">
    <property type="term" value="F:ATP binding"/>
    <property type="evidence" value="ECO:0007669"/>
    <property type="project" value="InterPro"/>
</dbReference>
<dbReference type="OMA" id="KHTYKKT"/>
<dbReference type="InParanoid" id="S7W7H3"/>
<feature type="non-terminal residue" evidence="10">
    <location>
        <position position="1"/>
    </location>
</feature>
<dbReference type="GO" id="GO:0140326">
    <property type="term" value="F:ATPase-coupled intramembrane lipid transporter activity"/>
    <property type="evidence" value="ECO:0007669"/>
    <property type="project" value="TreeGrafter"/>
</dbReference>
<evidence type="ECO:0000313" key="10">
    <source>
        <dbReference type="EMBL" id="EPR78751.1"/>
    </source>
</evidence>
<feature type="transmembrane region" description="Helical" evidence="8">
    <location>
        <begin position="207"/>
        <end position="227"/>
    </location>
</feature>
<dbReference type="SUPFAM" id="SSF81653">
    <property type="entry name" value="Calcium ATPase, transduction domain A"/>
    <property type="match status" value="1"/>
</dbReference>
<evidence type="ECO:0000256" key="7">
    <source>
        <dbReference type="ARBA" id="ARBA00023136"/>
    </source>
</evidence>
<feature type="transmembrane region" description="Helical" evidence="8">
    <location>
        <begin position="895"/>
        <end position="914"/>
    </location>
</feature>
<keyword evidence="6 8" id="KW-1133">Transmembrane helix</keyword>
<dbReference type="Pfam" id="PF00702">
    <property type="entry name" value="Hydrolase"/>
    <property type="match status" value="1"/>
</dbReference>
<dbReference type="NCBIfam" id="TIGR01494">
    <property type="entry name" value="ATPase_P-type"/>
    <property type="match status" value="1"/>
</dbReference>
<dbReference type="InterPro" id="IPR036412">
    <property type="entry name" value="HAD-like_sf"/>
</dbReference>
<feature type="transmembrane region" description="Helical" evidence="8">
    <location>
        <begin position="863"/>
        <end position="883"/>
    </location>
</feature>
<keyword evidence="2 8" id="KW-0812">Transmembrane</keyword>
<dbReference type="GO" id="GO:0046872">
    <property type="term" value="F:metal ion binding"/>
    <property type="evidence" value="ECO:0007669"/>
    <property type="project" value="UniProtKB-KW"/>
</dbReference>
<dbReference type="SUPFAM" id="SSF81665">
    <property type="entry name" value="Calcium ATPase, transmembrane domain M"/>
    <property type="match status" value="1"/>
</dbReference>
<name>S7W7H3_SPRLO</name>
<gene>
    <name evidence="10" type="ORF">SLOPH_1409</name>
</gene>
<dbReference type="OrthoDB" id="377733at2759"/>
<dbReference type="PROSITE" id="PS00154">
    <property type="entry name" value="ATPASE_E1_E2"/>
    <property type="match status" value="1"/>
</dbReference>
<dbReference type="EMBL" id="ATCN01000575">
    <property type="protein sequence ID" value="EPR78751.1"/>
    <property type="molecule type" value="Genomic_DNA"/>
</dbReference>
<dbReference type="SUPFAM" id="SSF81660">
    <property type="entry name" value="Metal cation-transporting ATPase, ATP-binding domain N"/>
    <property type="match status" value="1"/>
</dbReference>
<dbReference type="GO" id="GO:0016887">
    <property type="term" value="F:ATP hydrolysis activity"/>
    <property type="evidence" value="ECO:0007669"/>
    <property type="project" value="InterPro"/>
</dbReference>
<organism evidence="10 11">
    <name type="scientific">Spraguea lophii (strain 42_110)</name>
    <name type="common">Microsporidian parasite</name>
    <dbReference type="NCBI Taxonomy" id="1358809"/>
    <lineage>
        <taxon>Eukaryota</taxon>
        <taxon>Fungi</taxon>
        <taxon>Fungi incertae sedis</taxon>
        <taxon>Microsporidia</taxon>
        <taxon>Spragueidae</taxon>
        <taxon>Spraguea</taxon>
    </lineage>
</organism>
<dbReference type="InterPro" id="IPR018303">
    <property type="entry name" value="ATPase_P-typ_P_site"/>
</dbReference>
<keyword evidence="11" id="KW-1185">Reference proteome</keyword>
<evidence type="ECO:0000256" key="3">
    <source>
        <dbReference type="ARBA" id="ARBA00022723"/>
    </source>
</evidence>
<evidence type="ECO:0000313" key="11">
    <source>
        <dbReference type="Proteomes" id="UP000014978"/>
    </source>
</evidence>
<accession>S7W7H3</accession>
<comment type="caution">
    <text evidence="10">The sequence shown here is derived from an EMBL/GenBank/DDBJ whole genome shotgun (WGS) entry which is preliminary data.</text>
</comment>
<feature type="transmembrane region" description="Helical" evidence="8">
    <location>
        <begin position="758"/>
        <end position="776"/>
    </location>
</feature>
<feature type="transmembrane region" description="Helical" evidence="8">
    <location>
        <begin position="830"/>
        <end position="851"/>
    </location>
</feature>
<dbReference type="InterPro" id="IPR001757">
    <property type="entry name" value="P_typ_ATPase"/>
</dbReference>
<dbReference type="InterPro" id="IPR044492">
    <property type="entry name" value="P_typ_ATPase_HD_dom"/>
</dbReference>
<evidence type="ECO:0000256" key="5">
    <source>
        <dbReference type="ARBA" id="ARBA00022967"/>
    </source>
</evidence>
<dbReference type="STRING" id="1358809.S7W7H3"/>